<dbReference type="eggNOG" id="KOG0917">
    <property type="taxonomic scope" value="Eukaryota"/>
</dbReference>
<evidence type="ECO:0000259" key="10">
    <source>
        <dbReference type="Pfam" id="PF04652"/>
    </source>
</evidence>
<dbReference type="Proteomes" id="UP000095284">
    <property type="component" value="Unplaced"/>
</dbReference>
<evidence type="ECO:0000256" key="1">
    <source>
        <dbReference type="ARBA" id="ARBA00004481"/>
    </source>
</evidence>
<dbReference type="Gene3D" id="1.20.5.420">
    <property type="entry name" value="Immunoglobulin FC, subunit C"/>
    <property type="match status" value="1"/>
</dbReference>
<evidence type="ECO:0000256" key="4">
    <source>
        <dbReference type="ARBA" id="ARBA00022448"/>
    </source>
</evidence>
<proteinExistence type="inferred from homology"/>
<reference evidence="15" key="1">
    <citation type="submission" date="2016-11" db="UniProtKB">
        <authorList>
            <consortium name="WormBaseParasite"/>
        </authorList>
    </citation>
    <scope>IDENTIFICATION</scope>
</reference>
<gene>
    <name evidence="12" type="ORF">BXYJ_LOCUS14535</name>
</gene>
<reference evidence="12" key="2">
    <citation type="submission" date="2020-09" db="EMBL/GenBank/DDBJ databases">
        <authorList>
            <person name="Kikuchi T."/>
        </authorList>
    </citation>
    <scope>NUCLEOTIDE SEQUENCE</scope>
    <source>
        <strain evidence="12">Ka4C1</strain>
    </source>
</reference>
<dbReference type="GO" id="GO:0005771">
    <property type="term" value="C:multivesicular body"/>
    <property type="evidence" value="ECO:0007669"/>
    <property type="project" value="TreeGrafter"/>
</dbReference>
<evidence type="ECO:0000313" key="14">
    <source>
        <dbReference type="Proteomes" id="UP000659654"/>
    </source>
</evidence>
<dbReference type="InterPro" id="IPR039431">
    <property type="entry name" value="Vta1/CALS_N"/>
</dbReference>
<dbReference type="Proteomes" id="UP000582659">
    <property type="component" value="Unassembled WGS sequence"/>
</dbReference>
<sequence>MLNIPKELSPISPFIKIAHEHKTRDVTVYYWTLMHATKLAMDMRKDSVESKTYLLLLLDEMEDVKKQNPENESLKVDVIAQAYIEEQARKFFAFADGKDRNGEFNKNVVKAFYTAGYLFDVLAEFGELDEAIVNNRKYAKWKSTYIHNCLKNGETPVPGPPPRDEGEELANEFANIEFKPQPPPRTSPPASGVPQHPDSQGFGWNHLNSAGGNPASNQNNFSQPRNQFDNNQFYAPSGQANSSSIGQPFVPPANPSYQYNHDKPSYPPAVPPPSYVPSSFPYPPTQSFSSGVDSPSGQSNGSKVSLEDYIEARRLCKMACSALDYEDGKTAIDFMEKALKVLKK</sequence>
<comment type="subcellular location">
    <subcellularLocation>
        <location evidence="2">Cytoplasm</location>
    </subcellularLocation>
    <subcellularLocation>
        <location evidence="1">Endosome membrane</location>
        <topology evidence="1">Peripheral membrane protein</topology>
    </subcellularLocation>
</comment>
<evidence type="ECO:0000259" key="11">
    <source>
        <dbReference type="Pfam" id="PF18097"/>
    </source>
</evidence>
<feature type="region of interest" description="Disordered" evidence="9">
    <location>
        <begin position="177"/>
        <end position="303"/>
    </location>
</feature>
<evidence type="ECO:0000256" key="7">
    <source>
        <dbReference type="ARBA" id="ARBA00022927"/>
    </source>
</evidence>
<dbReference type="InterPro" id="IPR041212">
    <property type="entry name" value="Vta1_C"/>
</dbReference>
<feature type="domain" description="Vta1 C-terminal" evidence="11">
    <location>
        <begin position="309"/>
        <end position="342"/>
    </location>
</feature>
<evidence type="ECO:0000313" key="13">
    <source>
        <dbReference type="Proteomes" id="UP000095284"/>
    </source>
</evidence>
<dbReference type="AlphaFoldDB" id="A0A1I7SMJ0"/>
<keyword evidence="6" id="KW-0967">Endosome</keyword>
<dbReference type="PANTHER" id="PTHR46009:SF1">
    <property type="entry name" value="VACUOLAR PROTEIN SORTING-ASSOCIATED PROTEIN VTA1 HOMOLOG"/>
    <property type="match status" value="1"/>
</dbReference>
<dbReference type="GO" id="GO:0015031">
    <property type="term" value="P:protein transport"/>
    <property type="evidence" value="ECO:0007669"/>
    <property type="project" value="UniProtKB-KW"/>
</dbReference>
<keyword evidence="7" id="KW-0653">Protein transport</keyword>
<evidence type="ECO:0000313" key="15">
    <source>
        <dbReference type="WBParaSite" id="BXY_1427500.1"/>
    </source>
</evidence>
<keyword evidence="4" id="KW-0813">Transport</keyword>
<dbReference type="InterPro" id="IPR023175">
    <property type="entry name" value="Vta1/CALS_N_sf"/>
</dbReference>
<dbReference type="WBParaSite" id="BXY_1427500.1">
    <property type="protein sequence ID" value="BXY_1427500.1"/>
    <property type="gene ID" value="BXY_1427500"/>
</dbReference>
<dbReference type="Proteomes" id="UP000659654">
    <property type="component" value="Unassembled WGS sequence"/>
</dbReference>
<feature type="compositionally biased region" description="Polar residues" evidence="9">
    <location>
        <begin position="285"/>
        <end position="303"/>
    </location>
</feature>
<evidence type="ECO:0000256" key="2">
    <source>
        <dbReference type="ARBA" id="ARBA00004496"/>
    </source>
</evidence>
<organism evidence="13 15">
    <name type="scientific">Bursaphelenchus xylophilus</name>
    <name type="common">Pinewood nematode worm</name>
    <name type="synonym">Aphelenchoides xylophilus</name>
    <dbReference type="NCBI Taxonomy" id="6326"/>
    <lineage>
        <taxon>Eukaryota</taxon>
        <taxon>Metazoa</taxon>
        <taxon>Ecdysozoa</taxon>
        <taxon>Nematoda</taxon>
        <taxon>Chromadorea</taxon>
        <taxon>Rhabditida</taxon>
        <taxon>Tylenchina</taxon>
        <taxon>Tylenchomorpha</taxon>
        <taxon>Aphelenchoidea</taxon>
        <taxon>Aphelenchoididae</taxon>
        <taxon>Bursaphelenchus</taxon>
    </lineage>
</organism>
<feature type="domain" description="Vta1/callose synthase N-terminal" evidence="10">
    <location>
        <begin position="11"/>
        <end position="152"/>
    </location>
</feature>
<feature type="compositionally biased region" description="Polar residues" evidence="9">
    <location>
        <begin position="206"/>
        <end position="246"/>
    </location>
</feature>
<evidence type="ECO:0000256" key="5">
    <source>
        <dbReference type="ARBA" id="ARBA00022490"/>
    </source>
</evidence>
<keyword evidence="8" id="KW-0472">Membrane</keyword>
<dbReference type="InterPro" id="IPR044538">
    <property type="entry name" value="Vta1-like"/>
</dbReference>
<dbReference type="PANTHER" id="PTHR46009">
    <property type="entry name" value="VACUOLAR PROTEIN SORTING-ASSOCIATED PROTEIN VTA1 HOMOLOG"/>
    <property type="match status" value="1"/>
</dbReference>
<dbReference type="EMBL" id="CAJFCV020000006">
    <property type="protein sequence ID" value="CAG9130242.1"/>
    <property type="molecule type" value="Genomic_DNA"/>
</dbReference>
<protein>
    <submittedName>
        <fullName evidence="12">(pine wood nematode) hypothetical protein</fullName>
    </submittedName>
</protein>
<dbReference type="Pfam" id="PF18097">
    <property type="entry name" value="Vta1_C"/>
    <property type="match status" value="1"/>
</dbReference>
<evidence type="ECO:0000256" key="9">
    <source>
        <dbReference type="SAM" id="MobiDB-lite"/>
    </source>
</evidence>
<dbReference type="Pfam" id="PF04652">
    <property type="entry name" value="Vta1"/>
    <property type="match status" value="1"/>
</dbReference>
<dbReference type="EMBL" id="CAJFDI010000006">
    <property type="protein sequence ID" value="CAD5234444.1"/>
    <property type="molecule type" value="Genomic_DNA"/>
</dbReference>
<feature type="compositionally biased region" description="Pro residues" evidence="9">
    <location>
        <begin position="265"/>
        <end position="284"/>
    </location>
</feature>
<dbReference type="Gene3D" id="1.25.40.270">
    <property type="entry name" value="Vacuolar protein sorting-associated protein vta1"/>
    <property type="match status" value="1"/>
</dbReference>
<keyword evidence="5" id="KW-0963">Cytoplasm</keyword>
<evidence type="ECO:0000256" key="3">
    <source>
        <dbReference type="ARBA" id="ARBA00007895"/>
    </source>
</evidence>
<comment type="similarity">
    <text evidence="3">Belongs to the VTA1 family.</text>
</comment>
<dbReference type="GO" id="GO:0032511">
    <property type="term" value="P:late endosome to vacuole transport via multivesicular body sorting pathway"/>
    <property type="evidence" value="ECO:0007669"/>
    <property type="project" value="InterPro"/>
</dbReference>
<dbReference type="SMR" id="A0A1I7SMJ0"/>
<evidence type="ECO:0000256" key="8">
    <source>
        <dbReference type="ARBA" id="ARBA00023136"/>
    </source>
</evidence>
<evidence type="ECO:0000256" key="6">
    <source>
        <dbReference type="ARBA" id="ARBA00022753"/>
    </source>
</evidence>
<evidence type="ECO:0000313" key="12">
    <source>
        <dbReference type="EMBL" id="CAD5234444.1"/>
    </source>
</evidence>
<accession>A0A1I7SMJ0</accession>
<dbReference type="GO" id="GO:0010008">
    <property type="term" value="C:endosome membrane"/>
    <property type="evidence" value="ECO:0007669"/>
    <property type="project" value="UniProtKB-SubCell"/>
</dbReference>
<name>A0A1I7SMJ0_BURXY</name>
<dbReference type="OrthoDB" id="391137at2759"/>
<keyword evidence="14" id="KW-1185">Reference proteome</keyword>